<protein>
    <recommendedName>
        <fullName evidence="3 13">Flagellar biosynthesis protein FlhF</fullName>
    </recommendedName>
</protein>
<keyword evidence="4" id="KW-0813">Transport</keyword>
<dbReference type="SUPFAM" id="SSF52540">
    <property type="entry name" value="P-loop containing nucleoside triphosphate hydrolases"/>
    <property type="match status" value="1"/>
</dbReference>
<sequence length="410" mass="46179">MNLQTQNYTRSQPYKLMKIKKFLGASMNDCLLQVKRELGDDAVILDSRKVSRGGPFSFLMDDRVEVTASTADRGMESRRPSRDWNKMAETARPAEDNNVSSEEFELLSDEIKGLQKTVLQMADHLKFKQLPSLPHELERLHRDLLDNGVDTTVANSLTQELTLKLSGEEFEDRKLLIKRLRERVSRIVRCTPVASIGSKPRVIALVGPTGVGKTTTLAKMATHPDLFGRKRAALISADTYRIAAVEQLKTFASIAGVPMEAVYRPPDIRRAIDRFSDRDVILIDTAGRSQNNQDELRDLMAFIEYAKPDEVQLVLSVSTRLEDQLDIINKFRSAGPSRLLFTKLDETINFGMILNVCYHEKKPVSLLTCGQNVPDDVVTPNQMQLVRLVTEKPFFGDSLLPEVKEKFASA</sequence>
<dbReference type="GO" id="GO:0005047">
    <property type="term" value="F:signal recognition particle binding"/>
    <property type="evidence" value="ECO:0007669"/>
    <property type="project" value="TreeGrafter"/>
</dbReference>
<gene>
    <name evidence="16" type="primary">flhF</name>
    <name evidence="16" type="ORF">CEE37_00785</name>
</gene>
<dbReference type="Gene3D" id="3.40.50.300">
    <property type="entry name" value="P-loop containing nucleotide triphosphate hydrolases"/>
    <property type="match status" value="1"/>
</dbReference>
<evidence type="ECO:0000313" key="17">
    <source>
        <dbReference type="Proteomes" id="UP000319619"/>
    </source>
</evidence>
<evidence type="ECO:0000256" key="9">
    <source>
        <dbReference type="ARBA" id="ARBA00023134"/>
    </source>
</evidence>
<evidence type="ECO:0000256" key="1">
    <source>
        <dbReference type="ARBA" id="ARBA00004413"/>
    </source>
</evidence>
<dbReference type="Pfam" id="PF00448">
    <property type="entry name" value="SRP54"/>
    <property type="match status" value="1"/>
</dbReference>
<organism evidence="16 17">
    <name type="scientific">candidate division LCP-89 bacterium B3_LCP</name>
    <dbReference type="NCBI Taxonomy" id="2012998"/>
    <lineage>
        <taxon>Bacteria</taxon>
        <taxon>Pseudomonadati</taxon>
        <taxon>Bacteria division LCP-89</taxon>
    </lineage>
</organism>
<feature type="domain" description="SRP54-type proteins GTP-binding" evidence="15">
    <location>
        <begin position="200"/>
        <end position="391"/>
    </location>
</feature>
<dbReference type="GO" id="GO:0005886">
    <property type="term" value="C:plasma membrane"/>
    <property type="evidence" value="ECO:0007669"/>
    <property type="project" value="UniProtKB-SubCell"/>
</dbReference>
<comment type="function">
    <text evidence="12">Necessary for flagellar biosynthesis. May be involved in translocation of the flagellum.</text>
</comment>
<evidence type="ECO:0000256" key="10">
    <source>
        <dbReference type="ARBA" id="ARBA00023136"/>
    </source>
</evidence>
<dbReference type="GO" id="GO:0015031">
    <property type="term" value="P:protein transport"/>
    <property type="evidence" value="ECO:0007669"/>
    <property type="project" value="UniProtKB-KW"/>
</dbReference>
<dbReference type="SMART" id="SM00962">
    <property type="entry name" value="SRP54"/>
    <property type="match status" value="1"/>
</dbReference>
<dbReference type="SMART" id="SM00382">
    <property type="entry name" value="AAA"/>
    <property type="match status" value="1"/>
</dbReference>
<evidence type="ECO:0000256" key="12">
    <source>
        <dbReference type="ARBA" id="ARBA00025337"/>
    </source>
</evidence>
<keyword evidence="16" id="KW-0969">Cilium</keyword>
<reference evidence="16 17" key="1">
    <citation type="submission" date="2017-06" db="EMBL/GenBank/DDBJ databases">
        <title>Novel microbial phyla capable of carbon fixation and sulfur reduction in deep-sea sediments.</title>
        <authorList>
            <person name="Huang J."/>
            <person name="Baker B."/>
            <person name="Wang Y."/>
        </authorList>
    </citation>
    <scope>NUCLEOTIDE SEQUENCE [LARGE SCALE GENOMIC DNA]</scope>
    <source>
        <strain evidence="16">B3_LCP</strain>
    </source>
</reference>
<dbReference type="CDD" id="cd17873">
    <property type="entry name" value="FlhF"/>
    <property type="match status" value="1"/>
</dbReference>
<dbReference type="InterPro" id="IPR000897">
    <property type="entry name" value="SRP54_GTPase_dom"/>
</dbReference>
<evidence type="ECO:0000256" key="4">
    <source>
        <dbReference type="ARBA" id="ARBA00022448"/>
    </source>
</evidence>
<dbReference type="Gene3D" id="1.20.120.1380">
    <property type="entry name" value="Flagellar FlhF biosynthesis protein, N domain"/>
    <property type="match status" value="1"/>
</dbReference>
<evidence type="ECO:0000259" key="14">
    <source>
        <dbReference type="SMART" id="SM00382"/>
    </source>
</evidence>
<evidence type="ECO:0000256" key="8">
    <source>
        <dbReference type="ARBA" id="ARBA00022927"/>
    </source>
</evidence>
<keyword evidence="16" id="KW-0282">Flagellum</keyword>
<dbReference type="FunFam" id="3.40.50.300:FF:000695">
    <property type="entry name" value="Flagellar biosynthesis regulator FlhF"/>
    <property type="match status" value="1"/>
</dbReference>
<evidence type="ECO:0000256" key="5">
    <source>
        <dbReference type="ARBA" id="ARBA00022475"/>
    </source>
</evidence>
<dbReference type="PANTHER" id="PTHR43134">
    <property type="entry name" value="SIGNAL RECOGNITION PARTICLE RECEPTOR SUBUNIT ALPHA"/>
    <property type="match status" value="1"/>
</dbReference>
<keyword evidence="7" id="KW-1005">Bacterial flagellum biogenesis</keyword>
<evidence type="ECO:0000256" key="3">
    <source>
        <dbReference type="ARBA" id="ARBA00014919"/>
    </source>
</evidence>
<evidence type="ECO:0000256" key="2">
    <source>
        <dbReference type="ARBA" id="ARBA00008531"/>
    </source>
</evidence>
<evidence type="ECO:0000256" key="13">
    <source>
        <dbReference type="NCBIfam" id="TIGR03499"/>
    </source>
</evidence>
<dbReference type="NCBIfam" id="TIGR03499">
    <property type="entry name" value="FlhF"/>
    <property type="match status" value="1"/>
</dbReference>
<dbReference type="Proteomes" id="UP000319619">
    <property type="component" value="Unassembled WGS sequence"/>
</dbReference>
<dbReference type="InterPro" id="IPR020006">
    <property type="entry name" value="FlhF"/>
</dbReference>
<feature type="domain" description="AAA+ ATPase" evidence="14">
    <location>
        <begin position="199"/>
        <end position="345"/>
    </location>
</feature>
<dbReference type="GO" id="GO:0044781">
    <property type="term" value="P:bacterial-type flagellum organization"/>
    <property type="evidence" value="ECO:0007669"/>
    <property type="project" value="UniProtKB-UniRule"/>
</dbReference>
<comment type="similarity">
    <text evidence="2">Belongs to the GTP-binding SRP family.</text>
</comment>
<evidence type="ECO:0000259" key="15">
    <source>
        <dbReference type="SMART" id="SM00962"/>
    </source>
</evidence>
<dbReference type="InterPro" id="IPR047040">
    <property type="entry name" value="FlhF__GTPase_dom"/>
</dbReference>
<dbReference type="GO" id="GO:0006614">
    <property type="term" value="P:SRP-dependent cotranslational protein targeting to membrane"/>
    <property type="evidence" value="ECO:0007669"/>
    <property type="project" value="UniProtKB-UniRule"/>
</dbReference>
<keyword evidence="16" id="KW-0966">Cell projection</keyword>
<dbReference type="GO" id="GO:0003924">
    <property type="term" value="F:GTPase activity"/>
    <property type="evidence" value="ECO:0007669"/>
    <property type="project" value="UniProtKB-UniRule"/>
</dbReference>
<keyword evidence="8" id="KW-0653">Protein transport</keyword>
<evidence type="ECO:0000313" key="16">
    <source>
        <dbReference type="EMBL" id="TKJ42245.1"/>
    </source>
</evidence>
<evidence type="ECO:0000256" key="7">
    <source>
        <dbReference type="ARBA" id="ARBA00022795"/>
    </source>
</evidence>
<dbReference type="GO" id="GO:0005525">
    <property type="term" value="F:GTP binding"/>
    <property type="evidence" value="ECO:0007669"/>
    <property type="project" value="UniProtKB-UniRule"/>
</dbReference>
<dbReference type="PANTHER" id="PTHR43134:SF3">
    <property type="entry name" value="FLAGELLAR BIOSYNTHESIS PROTEIN FLHF"/>
    <property type="match status" value="1"/>
</dbReference>
<dbReference type="EMBL" id="NJBN01000001">
    <property type="protein sequence ID" value="TKJ42245.1"/>
    <property type="molecule type" value="Genomic_DNA"/>
</dbReference>
<dbReference type="InterPro" id="IPR027417">
    <property type="entry name" value="P-loop_NTPase"/>
</dbReference>
<proteinExistence type="inferred from homology"/>
<keyword evidence="6" id="KW-0547">Nucleotide-binding</keyword>
<keyword evidence="5" id="KW-1003">Cell membrane</keyword>
<name>A0A532V4W7_UNCL8</name>
<keyword evidence="10" id="KW-0472">Membrane</keyword>
<dbReference type="InterPro" id="IPR003593">
    <property type="entry name" value="AAA+_ATPase"/>
</dbReference>
<keyword evidence="9" id="KW-0342">GTP-binding</keyword>
<comment type="subcellular location">
    <subcellularLocation>
        <location evidence="1">Cell membrane</location>
        <topology evidence="1">Peripheral membrane protein</topology>
        <orientation evidence="1">Cytoplasmic side</orientation>
    </subcellularLocation>
</comment>
<accession>A0A532V4W7</accession>
<keyword evidence="11" id="KW-1006">Bacterial flagellum protein export</keyword>
<evidence type="ECO:0000256" key="6">
    <source>
        <dbReference type="ARBA" id="ARBA00022741"/>
    </source>
</evidence>
<dbReference type="AlphaFoldDB" id="A0A532V4W7"/>
<comment type="caution">
    <text evidence="16">The sequence shown here is derived from an EMBL/GenBank/DDBJ whole genome shotgun (WGS) entry which is preliminary data.</text>
</comment>
<evidence type="ECO:0000256" key="11">
    <source>
        <dbReference type="ARBA" id="ARBA00023225"/>
    </source>
</evidence>